<feature type="transmembrane region" description="Helical" evidence="7">
    <location>
        <begin position="58"/>
        <end position="79"/>
    </location>
</feature>
<keyword evidence="3 7" id="KW-1133">Transmembrane helix</keyword>
<evidence type="ECO:0000256" key="5">
    <source>
        <dbReference type="ARBA" id="ARBA00038359"/>
    </source>
</evidence>
<comment type="similarity">
    <text evidence="5">Belongs to the SAT4 family.</text>
</comment>
<name>A0ABY6UWN4_BIOOC</name>
<sequence>MAENLQMPAVSNPDENAGPRILGAVATVTALALILVIKRFYVRIVMIHNVGWDDALMALTMVTSLVGFGFVVAQVYYGAGQHRGDLDDATYSKGMKLNFIAQPIYLFAICFVKLSVGASLLRIATTKFYRYLILFIMGFMLFYTIGCFFTIIFQCTDIRVLWDPTVPSVCWDTKTLQALSYLNVSLNAATDLLFAVIIPTPMLWKLNVHRRTRITLMGILGLGVFACAAAFVKVGYLINYGRNGDFLWDSRDITIWTATELNIGIIAGSLPCLRPLFRQFLGSTYGKRSLKSATTATTPAHGTMKGSKWKSLGSRVQGKDDLRHQTSSQEAINTRFTPEPGTEEFELHERVGKGNSQVFTTVVANPASESDGGILSGPGSSRSSGEERGIKKTMVTTVDYSKATDQP</sequence>
<evidence type="ECO:0000256" key="6">
    <source>
        <dbReference type="SAM" id="MobiDB-lite"/>
    </source>
</evidence>
<feature type="transmembrane region" description="Helical" evidence="7">
    <location>
        <begin position="253"/>
        <end position="273"/>
    </location>
</feature>
<feature type="transmembrane region" description="Helical" evidence="7">
    <location>
        <begin position="184"/>
        <end position="204"/>
    </location>
</feature>
<dbReference type="InterPro" id="IPR052337">
    <property type="entry name" value="SAT4-like"/>
</dbReference>
<protein>
    <recommendedName>
        <fullName evidence="8">Rhodopsin domain-containing protein</fullName>
    </recommendedName>
</protein>
<comment type="subcellular location">
    <subcellularLocation>
        <location evidence="1">Membrane</location>
        <topology evidence="1">Multi-pass membrane protein</topology>
    </subcellularLocation>
</comment>
<keyword evidence="4 7" id="KW-0472">Membrane</keyword>
<evidence type="ECO:0000256" key="4">
    <source>
        <dbReference type="ARBA" id="ARBA00023136"/>
    </source>
</evidence>
<dbReference type="PANTHER" id="PTHR33048">
    <property type="entry name" value="PTH11-LIKE INTEGRAL MEMBRANE PROTEIN (AFU_ORTHOLOGUE AFUA_5G11245)"/>
    <property type="match status" value="1"/>
</dbReference>
<feature type="transmembrane region" description="Helical" evidence="7">
    <location>
        <begin position="20"/>
        <end position="37"/>
    </location>
</feature>
<evidence type="ECO:0000259" key="8">
    <source>
        <dbReference type="Pfam" id="PF20684"/>
    </source>
</evidence>
<feature type="transmembrane region" description="Helical" evidence="7">
    <location>
        <begin position="99"/>
        <end position="121"/>
    </location>
</feature>
<dbReference type="Proteomes" id="UP000766486">
    <property type="component" value="Unassembled WGS sequence"/>
</dbReference>
<keyword evidence="2 7" id="KW-0812">Transmembrane</keyword>
<dbReference type="EMBL" id="CABFNS010000922">
    <property type="protein sequence ID" value="VUC35834.1"/>
    <property type="molecule type" value="Genomic_DNA"/>
</dbReference>
<evidence type="ECO:0000313" key="9">
    <source>
        <dbReference type="EMBL" id="VUC35834.1"/>
    </source>
</evidence>
<evidence type="ECO:0000313" key="10">
    <source>
        <dbReference type="Proteomes" id="UP000766486"/>
    </source>
</evidence>
<reference evidence="9 10" key="1">
    <citation type="submission" date="2019-06" db="EMBL/GenBank/DDBJ databases">
        <authorList>
            <person name="Broberg M."/>
        </authorList>
    </citation>
    <scope>NUCLEOTIDE SEQUENCE [LARGE SCALE GENOMIC DNA]</scope>
</reference>
<comment type="caution">
    <text evidence="9">The sequence shown here is derived from an EMBL/GenBank/DDBJ whole genome shotgun (WGS) entry which is preliminary data.</text>
</comment>
<feature type="domain" description="Rhodopsin" evidence="8">
    <location>
        <begin position="39"/>
        <end position="278"/>
    </location>
</feature>
<feature type="transmembrane region" description="Helical" evidence="7">
    <location>
        <begin position="128"/>
        <end position="153"/>
    </location>
</feature>
<feature type="transmembrane region" description="Helical" evidence="7">
    <location>
        <begin position="216"/>
        <end position="238"/>
    </location>
</feature>
<feature type="compositionally biased region" description="Polar residues" evidence="6">
    <location>
        <begin position="394"/>
        <end position="407"/>
    </location>
</feature>
<dbReference type="PANTHER" id="PTHR33048:SF167">
    <property type="entry name" value="INTEGRAL MEMBRANE PROTEIN"/>
    <property type="match status" value="1"/>
</dbReference>
<organism evidence="9 10">
    <name type="scientific">Bionectria ochroleuca</name>
    <name type="common">Gliocladium roseum</name>
    <dbReference type="NCBI Taxonomy" id="29856"/>
    <lineage>
        <taxon>Eukaryota</taxon>
        <taxon>Fungi</taxon>
        <taxon>Dikarya</taxon>
        <taxon>Ascomycota</taxon>
        <taxon>Pezizomycotina</taxon>
        <taxon>Sordariomycetes</taxon>
        <taxon>Hypocreomycetidae</taxon>
        <taxon>Hypocreales</taxon>
        <taxon>Bionectriaceae</taxon>
        <taxon>Clonostachys</taxon>
    </lineage>
</organism>
<evidence type="ECO:0000256" key="7">
    <source>
        <dbReference type="SAM" id="Phobius"/>
    </source>
</evidence>
<keyword evidence="10" id="KW-1185">Reference proteome</keyword>
<evidence type="ECO:0000256" key="2">
    <source>
        <dbReference type="ARBA" id="ARBA00022692"/>
    </source>
</evidence>
<evidence type="ECO:0000256" key="1">
    <source>
        <dbReference type="ARBA" id="ARBA00004141"/>
    </source>
</evidence>
<dbReference type="InterPro" id="IPR049326">
    <property type="entry name" value="Rhodopsin_dom_fungi"/>
</dbReference>
<accession>A0ABY6UWN4</accession>
<proteinExistence type="inferred from homology"/>
<feature type="region of interest" description="Disordered" evidence="6">
    <location>
        <begin position="364"/>
        <end position="407"/>
    </location>
</feature>
<dbReference type="Pfam" id="PF20684">
    <property type="entry name" value="Fung_rhodopsin"/>
    <property type="match status" value="1"/>
</dbReference>
<evidence type="ECO:0000256" key="3">
    <source>
        <dbReference type="ARBA" id="ARBA00022989"/>
    </source>
</evidence>
<gene>
    <name evidence="9" type="ORF">CLO192961_LOCUS427595</name>
</gene>